<organism evidence="2 3">
    <name type="scientific">Geomonas limicola</name>
    <dbReference type="NCBI Taxonomy" id="2740186"/>
    <lineage>
        <taxon>Bacteria</taxon>
        <taxon>Pseudomonadati</taxon>
        <taxon>Thermodesulfobacteriota</taxon>
        <taxon>Desulfuromonadia</taxon>
        <taxon>Geobacterales</taxon>
        <taxon>Geobacteraceae</taxon>
        <taxon>Geomonas</taxon>
    </lineage>
</organism>
<accession>A0A6V8NBD9</accession>
<feature type="compositionally biased region" description="Low complexity" evidence="1">
    <location>
        <begin position="233"/>
        <end position="245"/>
    </location>
</feature>
<reference evidence="3" key="1">
    <citation type="submission" date="2020-06" db="EMBL/GenBank/DDBJ databases">
        <title>Draft genomic sequecing of Geomonas sp. Red745.</title>
        <authorList>
            <person name="Itoh H."/>
            <person name="Xu Z.X."/>
            <person name="Ushijima N."/>
            <person name="Masuda Y."/>
            <person name="Shiratori Y."/>
            <person name="Senoo K."/>
        </authorList>
    </citation>
    <scope>NUCLEOTIDE SEQUENCE [LARGE SCALE GENOMIC DNA]</scope>
    <source>
        <strain evidence="3">Red745</strain>
    </source>
</reference>
<dbReference type="Proteomes" id="UP000587586">
    <property type="component" value="Unassembled WGS sequence"/>
</dbReference>
<feature type="region of interest" description="Disordered" evidence="1">
    <location>
        <begin position="217"/>
        <end position="292"/>
    </location>
</feature>
<dbReference type="RefSeq" id="WP_183362346.1">
    <property type="nucleotide sequence ID" value="NZ_BLXZ01000007.1"/>
</dbReference>
<comment type="caution">
    <text evidence="2">The sequence shown here is derived from an EMBL/GenBank/DDBJ whole genome shotgun (WGS) entry which is preliminary data.</text>
</comment>
<dbReference type="AlphaFoldDB" id="A0A6V8NBD9"/>
<proteinExistence type="predicted"/>
<dbReference type="EMBL" id="BLXZ01000007">
    <property type="protein sequence ID" value="GFO69760.1"/>
    <property type="molecule type" value="Genomic_DNA"/>
</dbReference>
<evidence type="ECO:0000256" key="1">
    <source>
        <dbReference type="SAM" id="MobiDB-lite"/>
    </source>
</evidence>
<sequence length="292" mass="32487">MTVQVPTIATLLQQLHGHSYFRPGPGPLRERLCEALAATMKEEDLGRFEDPTLDMEVSVGRPEGDDEIWLGVRVSLPGAVHSAELALEVLAEPALQDLTRYLTELQQDAPAAQVAEADQGAQHPKLEGDYHEQEAAAARLKVSPQWLKSVVPCTEYTYEEIEGKKYIRDYYWSKELIERLFRIKSSKTTPEDLQYVAAECCEGDQEWARDLIARLKSPQRAEQPPREQGAKGQGQTSQGQTKGSGNPAQGPGQGQGQGQQKQGERSRRSRHRRGRDKQRGQQGAPGPKTPQQ</sequence>
<feature type="region of interest" description="Disordered" evidence="1">
    <location>
        <begin position="112"/>
        <end position="131"/>
    </location>
</feature>
<feature type="compositionally biased region" description="Basic residues" evidence="1">
    <location>
        <begin position="267"/>
        <end position="276"/>
    </location>
</feature>
<gene>
    <name evidence="2" type="ORF">GMLC_33390</name>
</gene>
<name>A0A6V8NBD9_9BACT</name>
<keyword evidence="3" id="KW-1185">Reference proteome</keyword>
<protein>
    <submittedName>
        <fullName evidence="2">Uncharacterized protein</fullName>
    </submittedName>
</protein>
<evidence type="ECO:0000313" key="3">
    <source>
        <dbReference type="Proteomes" id="UP000587586"/>
    </source>
</evidence>
<evidence type="ECO:0000313" key="2">
    <source>
        <dbReference type="EMBL" id="GFO69760.1"/>
    </source>
</evidence>